<keyword evidence="4" id="KW-1185">Reference proteome</keyword>
<feature type="compositionally biased region" description="Polar residues" evidence="1">
    <location>
        <begin position="24"/>
        <end position="40"/>
    </location>
</feature>
<evidence type="ECO:0000313" key="3">
    <source>
        <dbReference type="EMBL" id="MBO0357582.1"/>
    </source>
</evidence>
<dbReference type="Proteomes" id="UP000664144">
    <property type="component" value="Unassembled WGS sequence"/>
</dbReference>
<dbReference type="RefSeq" id="WP_206982831.1">
    <property type="nucleotide sequence ID" value="NZ_JAFLQZ010000003.1"/>
</dbReference>
<sequence length="128" mass="13543">MKTKSLLVAATLFFGAAATTQAQINPTAPQTGGTMNQTTVPAAPPVNPGTIDQRTPTTTNPTQMGTGTIDQRNTVPMGTNVPSQMGTGVGTVDRPVMERSTTIEERTAPVRRKATTTKQRTETMTTRP</sequence>
<evidence type="ECO:0000256" key="1">
    <source>
        <dbReference type="SAM" id="MobiDB-lite"/>
    </source>
</evidence>
<comment type="caution">
    <text evidence="3">The sequence shown here is derived from an EMBL/GenBank/DDBJ whole genome shotgun (WGS) entry which is preliminary data.</text>
</comment>
<feature type="chain" id="PRO_5037090721" evidence="2">
    <location>
        <begin position="23"/>
        <end position="128"/>
    </location>
</feature>
<keyword evidence="2" id="KW-0732">Signal</keyword>
<feature type="compositionally biased region" description="Polar residues" evidence="1">
    <location>
        <begin position="70"/>
        <end position="86"/>
    </location>
</feature>
<protein>
    <submittedName>
        <fullName evidence="3">Uncharacterized protein</fullName>
    </submittedName>
</protein>
<gene>
    <name evidence="3" type="ORF">J0X19_06460</name>
</gene>
<organism evidence="3 4">
    <name type="scientific">Hymenobacter telluris</name>
    <dbReference type="NCBI Taxonomy" id="2816474"/>
    <lineage>
        <taxon>Bacteria</taxon>
        <taxon>Pseudomonadati</taxon>
        <taxon>Bacteroidota</taxon>
        <taxon>Cytophagia</taxon>
        <taxon>Cytophagales</taxon>
        <taxon>Hymenobacteraceae</taxon>
        <taxon>Hymenobacter</taxon>
    </lineage>
</organism>
<evidence type="ECO:0000313" key="4">
    <source>
        <dbReference type="Proteomes" id="UP000664144"/>
    </source>
</evidence>
<feature type="compositionally biased region" description="Low complexity" evidence="1">
    <location>
        <begin position="116"/>
        <end position="128"/>
    </location>
</feature>
<name>A0A939JCR9_9BACT</name>
<feature type="signal peptide" evidence="2">
    <location>
        <begin position="1"/>
        <end position="22"/>
    </location>
</feature>
<feature type="region of interest" description="Disordered" evidence="1">
    <location>
        <begin position="22"/>
        <end position="128"/>
    </location>
</feature>
<feature type="compositionally biased region" description="Low complexity" evidence="1">
    <location>
        <begin position="50"/>
        <end position="69"/>
    </location>
</feature>
<dbReference type="EMBL" id="JAFLQZ010000003">
    <property type="protein sequence ID" value="MBO0357582.1"/>
    <property type="molecule type" value="Genomic_DNA"/>
</dbReference>
<feature type="compositionally biased region" description="Basic and acidic residues" evidence="1">
    <location>
        <begin position="95"/>
        <end position="108"/>
    </location>
</feature>
<evidence type="ECO:0000256" key="2">
    <source>
        <dbReference type="SAM" id="SignalP"/>
    </source>
</evidence>
<reference evidence="3" key="1">
    <citation type="submission" date="2021-03" db="EMBL/GenBank/DDBJ databases">
        <authorList>
            <person name="Kim M.K."/>
        </authorList>
    </citation>
    <scope>NUCLEOTIDE SEQUENCE</scope>
    <source>
        <strain evidence="3">BT186</strain>
    </source>
</reference>
<proteinExistence type="predicted"/>
<accession>A0A939JCR9</accession>
<dbReference type="AlphaFoldDB" id="A0A939JCR9"/>